<proteinExistence type="predicted"/>
<evidence type="ECO:0000256" key="1">
    <source>
        <dbReference type="ARBA" id="ARBA00004123"/>
    </source>
</evidence>
<dbReference type="EMBL" id="GL378349">
    <property type="protein sequence ID" value="EFJ46625.1"/>
    <property type="molecule type" value="Genomic_DNA"/>
</dbReference>
<dbReference type="InterPro" id="IPR044521">
    <property type="entry name" value="AtbZIP8/43"/>
</dbReference>
<dbReference type="GO" id="GO:0003677">
    <property type="term" value="F:DNA binding"/>
    <property type="evidence" value="ECO:0007669"/>
    <property type="project" value="UniProtKB-KW"/>
</dbReference>
<dbReference type="PROSITE" id="PS00036">
    <property type="entry name" value="BZIP_BASIC"/>
    <property type="match status" value="1"/>
</dbReference>
<dbReference type="GO" id="GO:0005634">
    <property type="term" value="C:nucleus"/>
    <property type="evidence" value="ECO:0007669"/>
    <property type="project" value="UniProtKB-SubCell"/>
</dbReference>
<evidence type="ECO:0000259" key="7">
    <source>
        <dbReference type="PROSITE" id="PS50217"/>
    </source>
</evidence>
<dbReference type="PROSITE" id="PS50217">
    <property type="entry name" value="BZIP"/>
    <property type="match status" value="1"/>
</dbReference>
<dbReference type="InterPro" id="IPR004827">
    <property type="entry name" value="bZIP"/>
</dbReference>
<dbReference type="GO" id="GO:0003700">
    <property type="term" value="F:DNA-binding transcription factor activity"/>
    <property type="evidence" value="ECO:0007669"/>
    <property type="project" value="InterPro"/>
</dbReference>
<feature type="compositionally biased region" description="Acidic residues" evidence="6">
    <location>
        <begin position="773"/>
        <end position="802"/>
    </location>
</feature>
<dbReference type="SUPFAM" id="SSF57959">
    <property type="entry name" value="Leucine zipper domain"/>
    <property type="match status" value="1"/>
</dbReference>
<feature type="compositionally biased region" description="Basic and acidic residues" evidence="6">
    <location>
        <begin position="563"/>
        <end position="586"/>
    </location>
</feature>
<feature type="region of interest" description="Disordered" evidence="6">
    <location>
        <begin position="552"/>
        <end position="586"/>
    </location>
</feature>
<name>D8U0X4_VOLCA</name>
<evidence type="ECO:0000313" key="9">
    <source>
        <dbReference type="Proteomes" id="UP000001058"/>
    </source>
</evidence>
<feature type="domain" description="BZIP" evidence="7">
    <location>
        <begin position="570"/>
        <end position="626"/>
    </location>
</feature>
<dbReference type="Proteomes" id="UP000001058">
    <property type="component" value="Unassembled WGS sequence"/>
</dbReference>
<evidence type="ECO:0000256" key="5">
    <source>
        <dbReference type="ARBA" id="ARBA00023242"/>
    </source>
</evidence>
<dbReference type="GeneID" id="9628493"/>
<dbReference type="eggNOG" id="ENOG502QUJX">
    <property type="taxonomic scope" value="Eukaryota"/>
</dbReference>
<gene>
    <name evidence="8" type="ORF">VOLCADRAFT_92771</name>
</gene>
<evidence type="ECO:0000256" key="4">
    <source>
        <dbReference type="ARBA" id="ARBA00023163"/>
    </source>
</evidence>
<accession>D8U0X4</accession>
<feature type="compositionally biased region" description="Polar residues" evidence="6">
    <location>
        <begin position="138"/>
        <end position="148"/>
    </location>
</feature>
<dbReference type="SMART" id="SM00338">
    <property type="entry name" value="BRLZ"/>
    <property type="match status" value="1"/>
</dbReference>
<evidence type="ECO:0000313" key="8">
    <source>
        <dbReference type="EMBL" id="EFJ46625.1"/>
    </source>
</evidence>
<keyword evidence="9" id="KW-1185">Reference proteome</keyword>
<evidence type="ECO:0000256" key="2">
    <source>
        <dbReference type="ARBA" id="ARBA00023015"/>
    </source>
</evidence>
<keyword evidence="4" id="KW-0804">Transcription</keyword>
<dbReference type="Gene3D" id="1.20.5.170">
    <property type="match status" value="1"/>
</dbReference>
<feature type="region of interest" description="Disordered" evidence="6">
    <location>
        <begin position="120"/>
        <end position="181"/>
    </location>
</feature>
<protein>
    <recommendedName>
        <fullName evidence="7">BZIP domain-containing protein</fullName>
    </recommendedName>
</protein>
<dbReference type="AlphaFoldDB" id="D8U0X4"/>
<keyword evidence="5" id="KW-0539">Nucleus</keyword>
<dbReference type="PANTHER" id="PTHR46324:SF8">
    <property type="entry name" value="OCS ELEMENT-BINDING FACTOR 1"/>
    <property type="match status" value="1"/>
</dbReference>
<dbReference type="Pfam" id="PF00170">
    <property type="entry name" value="bZIP_1"/>
    <property type="match status" value="1"/>
</dbReference>
<dbReference type="RefSeq" id="XP_002952154.1">
    <property type="nucleotide sequence ID" value="XM_002952108.1"/>
</dbReference>
<dbReference type="PANTHER" id="PTHR46324">
    <property type="entry name" value="BASIC LEUCINE ZIPPER 43-RELATED"/>
    <property type="match status" value="1"/>
</dbReference>
<sequence length="802" mass="82445">MQAAYHTEALGSGPTYFSHAHLVPRPPAGSGYPFGYHAPNYGDGSNAPHLFLPTGYSGVTPGPFPSIGADAAAAAAVQPQAYARPGFNYASPFTAALATPLLNAVQSSLISASSNAASEMQPLQASPAQPPGLWVPENASSSSDNGAQQPYAVLPTAVLPPPQQQPQQQQDLGGPSLGSSAMGMPGLPAALASSGYGAAVDVWKHLAMVAATATGGPQGAAQLQMQGPYGTDYQLPYVQQQQQQAATAALQMQAAYLQQQQQQQQPQQQQEPAYATACQAIASLGAAAAAASLGAAQGPAGHGLTLGAASAPTHVLQLIQQQQQQQQHKLQQQQMQAAVTPDSLSDPALAAAAATALHLLQLPAGLRALAACGMMPHLLQPQQPQPTQPQALQLPICTAASGGCYSPGILAALLPPLASSSYTPSAPSGQVMGAPQPTPAALLILGLQQQQQPPQQQQQQLCPFPLGGESPMLRPPAELQVRASPRKSRLPAVQPGLPPGPQLLHFAGVPLQLPLPHAVLQAAACHPVQPASSCPPGAAKSRAAGGAVTAACTSTSAPVGGLETRRRTQADRRERRKESNRESARRCRLRREKDTCELSRRVAAQETINSNMASQLQRLEQATNVLLDQNHVLEAWLKHIQEAGDGASAAASTILGYVRNLDEQMAAAAAAVQLQAVASQGSYLPADSMAMVQIQPHPQSGASAGEAQGLQQHHLGWTSEGAAVASGAGAAGGVIDRFRSMRGGAVGGGGTDAGPLGLGGVLGVASRSSGMVDIEEETDNTEDEEQLSDGDDDGVVDLEEQL</sequence>
<feature type="region of interest" description="Disordered" evidence="6">
    <location>
        <begin position="767"/>
        <end position="802"/>
    </location>
</feature>
<dbReference type="OrthoDB" id="543444at2759"/>
<dbReference type="CDD" id="cd14702">
    <property type="entry name" value="bZIP_plant_GBF1"/>
    <property type="match status" value="1"/>
</dbReference>
<comment type="subcellular location">
    <subcellularLocation>
        <location evidence="1">Nucleus</location>
    </subcellularLocation>
</comment>
<reference evidence="8 9" key="1">
    <citation type="journal article" date="2010" name="Science">
        <title>Genomic analysis of organismal complexity in the multicellular green alga Volvox carteri.</title>
        <authorList>
            <person name="Prochnik S.E."/>
            <person name="Umen J."/>
            <person name="Nedelcu A.M."/>
            <person name="Hallmann A."/>
            <person name="Miller S.M."/>
            <person name="Nishii I."/>
            <person name="Ferris P."/>
            <person name="Kuo A."/>
            <person name="Mitros T."/>
            <person name="Fritz-Laylin L.K."/>
            <person name="Hellsten U."/>
            <person name="Chapman J."/>
            <person name="Simakov O."/>
            <person name="Rensing S.A."/>
            <person name="Terry A."/>
            <person name="Pangilinan J."/>
            <person name="Kapitonov V."/>
            <person name="Jurka J."/>
            <person name="Salamov A."/>
            <person name="Shapiro H."/>
            <person name="Schmutz J."/>
            <person name="Grimwood J."/>
            <person name="Lindquist E."/>
            <person name="Lucas S."/>
            <person name="Grigoriev I.V."/>
            <person name="Schmitt R."/>
            <person name="Kirk D."/>
            <person name="Rokhsar D.S."/>
        </authorList>
    </citation>
    <scope>NUCLEOTIDE SEQUENCE [LARGE SCALE GENOMIC DNA]</scope>
    <source>
        <strain evidence="9">f. Nagariensis / Eve</strain>
    </source>
</reference>
<dbReference type="InterPro" id="IPR045314">
    <property type="entry name" value="bZIP_plant_GBF1"/>
</dbReference>
<organism evidence="9">
    <name type="scientific">Volvox carteri f. nagariensis</name>
    <dbReference type="NCBI Taxonomy" id="3068"/>
    <lineage>
        <taxon>Eukaryota</taxon>
        <taxon>Viridiplantae</taxon>
        <taxon>Chlorophyta</taxon>
        <taxon>core chlorophytes</taxon>
        <taxon>Chlorophyceae</taxon>
        <taxon>CS clade</taxon>
        <taxon>Chlamydomonadales</taxon>
        <taxon>Volvocaceae</taxon>
        <taxon>Volvox</taxon>
    </lineage>
</organism>
<dbReference type="InterPro" id="IPR046347">
    <property type="entry name" value="bZIP_sf"/>
</dbReference>
<keyword evidence="3" id="KW-0238">DNA-binding</keyword>
<dbReference type="KEGG" id="vcn:VOLCADRAFT_92771"/>
<evidence type="ECO:0000256" key="3">
    <source>
        <dbReference type="ARBA" id="ARBA00023125"/>
    </source>
</evidence>
<dbReference type="InParanoid" id="D8U0X4"/>
<evidence type="ECO:0000256" key="6">
    <source>
        <dbReference type="SAM" id="MobiDB-lite"/>
    </source>
</evidence>
<keyword evidence="2" id="KW-0805">Transcription regulation</keyword>